<organism evidence="2 3">
    <name type="scientific">Alicyclobacillus fastidiosus</name>
    <dbReference type="NCBI Taxonomy" id="392011"/>
    <lineage>
        <taxon>Bacteria</taxon>
        <taxon>Bacillati</taxon>
        <taxon>Bacillota</taxon>
        <taxon>Bacilli</taxon>
        <taxon>Bacillales</taxon>
        <taxon>Alicyclobacillaceae</taxon>
        <taxon>Alicyclobacillus</taxon>
    </lineage>
</organism>
<comment type="caution">
    <text evidence="2">The sequence shown here is derived from an EMBL/GenBank/DDBJ whole genome shotgun (WGS) entry which is preliminary data.</text>
</comment>
<dbReference type="Pfam" id="PF02679">
    <property type="entry name" value="ComA"/>
    <property type="match status" value="1"/>
</dbReference>
<dbReference type="InterPro" id="IPR003830">
    <property type="entry name" value="ComA_synth"/>
</dbReference>
<name>A0ABV5ALI6_9BACL</name>
<evidence type="ECO:0000313" key="3">
    <source>
        <dbReference type="Proteomes" id="UP001579974"/>
    </source>
</evidence>
<dbReference type="RefSeq" id="WP_275476853.1">
    <property type="nucleotide sequence ID" value="NZ_CP162940.1"/>
</dbReference>
<dbReference type="EMBL" id="JBDXSU010000031">
    <property type="protein sequence ID" value="MFB5192910.1"/>
    <property type="molecule type" value="Genomic_DNA"/>
</dbReference>
<evidence type="ECO:0000256" key="1">
    <source>
        <dbReference type="ARBA" id="ARBA00010424"/>
    </source>
</evidence>
<keyword evidence="3" id="KW-1185">Reference proteome</keyword>
<dbReference type="Proteomes" id="UP001579974">
    <property type="component" value="Unassembled WGS sequence"/>
</dbReference>
<proteinExistence type="inferred from homology"/>
<accession>A0ABV5ALI6</accession>
<dbReference type="InterPro" id="IPR013785">
    <property type="entry name" value="Aldolase_TIM"/>
</dbReference>
<gene>
    <name evidence="2" type="ORF">KKP3000_002504</name>
</gene>
<dbReference type="PROSITE" id="PS00018">
    <property type="entry name" value="EF_HAND_1"/>
    <property type="match status" value="1"/>
</dbReference>
<sequence length="254" mass="28833">MHELHLPERLQKPRSTGWTVLIDSGVPLHYFEDAIASAACYIDLVKFGWGTSLISPTIAAKIEVLRSHDIEFYFGGTLFEKFYIQGKVGDYHSYCRQYGCRYVEISNGTVPMSNRQKEEFIKLFANEFQVLSEVGYKDADQSNQLSPDEWLDFIEEDLAAGAFKVITEARESGTSGICQLDGHPRPGIVEQFQSSQVDMTRLIFEAPTKTLQTYFIEHFGPNVNLANIPIQDVISLETLRLGLRSDTFLQFEAR</sequence>
<evidence type="ECO:0000313" key="2">
    <source>
        <dbReference type="EMBL" id="MFB5192910.1"/>
    </source>
</evidence>
<dbReference type="SUPFAM" id="SSF102110">
    <property type="entry name" value="(2r)-phospho-3-sulfolactate synthase ComA"/>
    <property type="match status" value="1"/>
</dbReference>
<protein>
    <submittedName>
        <fullName evidence="2">Phosphosulfolactate synthase</fullName>
    </submittedName>
</protein>
<dbReference type="Gene3D" id="3.20.20.70">
    <property type="entry name" value="Aldolase class I"/>
    <property type="match status" value="1"/>
</dbReference>
<comment type="similarity">
    <text evidence="1">Belongs to the phosphosulfolactate synthase family.</text>
</comment>
<reference evidence="2 3" key="1">
    <citation type="journal article" date="2024" name="Int. J. Mol. Sci.">
        <title>Exploration of Alicyclobacillus spp. Genome in Search of Antibiotic Resistance.</title>
        <authorList>
            <person name="Bucka-Kolendo J."/>
            <person name="Kiousi D.E."/>
            <person name="Dekowska A."/>
            <person name="Mikolajczuk-Szczyrba A."/>
            <person name="Karadedos D.M."/>
            <person name="Michael P."/>
            <person name="Galanis A."/>
            <person name="Sokolowska B."/>
        </authorList>
    </citation>
    <scope>NUCLEOTIDE SEQUENCE [LARGE SCALE GENOMIC DNA]</scope>
    <source>
        <strain evidence="2 3">KKP 3000</strain>
    </source>
</reference>
<dbReference type="InterPro" id="IPR036112">
    <property type="entry name" value="ComA_synth_sf"/>
</dbReference>
<dbReference type="InterPro" id="IPR018247">
    <property type="entry name" value="EF_Hand_1_Ca_BS"/>
</dbReference>